<name>A0A4U1BW41_9GAMM</name>
<evidence type="ECO:0000313" key="3">
    <source>
        <dbReference type="EMBL" id="TKB57399.1"/>
    </source>
</evidence>
<evidence type="ECO:0000313" key="4">
    <source>
        <dbReference type="Proteomes" id="UP000305675"/>
    </source>
</evidence>
<evidence type="ECO:0000256" key="1">
    <source>
        <dbReference type="ARBA" id="ARBA00023125"/>
    </source>
</evidence>
<dbReference type="AlphaFoldDB" id="A0A4U1BW41"/>
<protein>
    <submittedName>
        <fullName evidence="3">Helix-turn-helix domain-containing protein</fullName>
    </submittedName>
</protein>
<dbReference type="EMBL" id="SWCJ01000002">
    <property type="protein sequence ID" value="TKB57399.1"/>
    <property type="molecule type" value="Genomic_DNA"/>
</dbReference>
<dbReference type="SUPFAM" id="SSF46894">
    <property type="entry name" value="C-terminal effector domain of the bipartite response regulators"/>
    <property type="match status" value="1"/>
</dbReference>
<dbReference type="Proteomes" id="UP000305675">
    <property type="component" value="Unassembled WGS sequence"/>
</dbReference>
<keyword evidence="4" id="KW-1185">Reference proteome</keyword>
<dbReference type="InterPro" id="IPR036388">
    <property type="entry name" value="WH-like_DNA-bd_sf"/>
</dbReference>
<dbReference type="GO" id="GO:0003677">
    <property type="term" value="F:DNA binding"/>
    <property type="evidence" value="ECO:0007669"/>
    <property type="project" value="UniProtKB-KW"/>
</dbReference>
<dbReference type="OrthoDB" id="6397545at2"/>
<dbReference type="InterPro" id="IPR016032">
    <property type="entry name" value="Sig_transdc_resp-reg_C-effctor"/>
</dbReference>
<gene>
    <name evidence="3" type="ORF">FCL42_03750</name>
</gene>
<evidence type="ECO:0000259" key="2">
    <source>
        <dbReference type="SMART" id="SM00862"/>
    </source>
</evidence>
<dbReference type="GO" id="GO:0006355">
    <property type="term" value="P:regulation of DNA-templated transcription"/>
    <property type="evidence" value="ECO:0007669"/>
    <property type="project" value="InterPro"/>
</dbReference>
<dbReference type="Pfam" id="PF00486">
    <property type="entry name" value="Trans_reg_C"/>
    <property type="match status" value="1"/>
</dbReference>
<comment type="caution">
    <text evidence="3">The sequence shown here is derived from an EMBL/GenBank/DDBJ whole genome shotgun (WGS) entry which is preliminary data.</text>
</comment>
<proteinExistence type="predicted"/>
<reference evidence="3 4" key="1">
    <citation type="submission" date="2019-04" db="EMBL/GenBank/DDBJ databases">
        <authorList>
            <person name="Hwang J.C."/>
        </authorList>
    </citation>
    <scope>NUCLEOTIDE SEQUENCE [LARGE SCALE GENOMIC DNA]</scope>
    <source>
        <strain evidence="3 4">IMCC35002</strain>
    </source>
</reference>
<accession>A0A4U1BW41</accession>
<dbReference type="RefSeq" id="WP_136862045.1">
    <property type="nucleotide sequence ID" value="NZ_SWCJ01000002.1"/>
</dbReference>
<dbReference type="Gene3D" id="1.10.10.10">
    <property type="entry name" value="Winged helix-like DNA-binding domain superfamily/Winged helix DNA-binding domain"/>
    <property type="match status" value="1"/>
</dbReference>
<keyword evidence="1" id="KW-0238">DNA-binding</keyword>
<organism evidence="3 4">
    <name type="scientific">Ferrimonas aestuarii</name>
    <dbReference type="NCBI Taxonomy" id="2569539"/>
    <lineage>
        <taxon>Bacteria</taxon>
        <taxon>Pseudomonadati</taxon>
        <taxon>Pseudomonadota</taxon>
        <taxon>Gammaproteobacteria</taxon>
        <taxon>Alteromonadales</taxon>
        <taxon>Ferrimonadaceae</taxon>
        <taxon>Ferrimonas</taxon>
    </lineage>
</organism>
<feature type="domain" description="OmpR/PhoB-type" evidence="2">
    <location>
        <begin position="21"/>
        <end position="94"/>
    </location>
</feature>
<sequence>MILGEYRFIADRGCLQHLESSATVTLTRSELIVLGQLAEKPGITLSKKELSFAGTDSAQISESAVVKAVFTLRQTLGDAGAHCLHTIPKEGYQLLPSQIEDPSELEPTSRRLPRTFVKGMQILSLLAVVVVSMLFFWRTSVSNYEGPPITAESIAITNHSGQKISLDFVTSSQANIAEMKRYGDVLAQHITQCEYSQWQRVKIALSHDQQMLNITLFSLASPIRIRNMKISDFRARPEFISANWLKEVKICE</sequence>
<dbReference type="SMART" id="SM00862">
    <property type="entry name" value="Trans_reg_C"/>
    <property type="match status" value="1"/>
</dbReference>
<dbReference type="GO" id="GO:0000160">
    <property type="term" value="P:phosphorelay signal transduction system"/>
    <property type="evidence" value="ECO:0007669"/>
    <property type="project" value="InterPro"/>
</dbReference>
<dbReference type="InterPro" id="IPR001867">
    <property type="entry name" value="OmpR/PhoB-type_DNA-bd"/>
</dbReference>